<evidence type="ECO:0000256" key="2">
    <source>
        <dbReference type="ARBA" id="ARBA00004496"/>
    </source>
</evidence>
<comment type="caution">
    <text evidence="13">The sequence shown here is derived from an EMBL/GenBank/DDBJ whole genome shotgun (WGS) entry which is preliminary data.</text>
</comment>
<sequence length="1612" mass="177383">MEKDENGENMVETVKDSVVTSAYRYTKEELMEIKELPISNERPECLSEKYDSDGVWDPEKWHASLYPSSENSCPAEGYKKDYAEDRVPLKRRIADPRERVKDDDLEVVLSPQRRSFGGGCQVAPTALPRRPISPLENKENESLRLGGARRIGSGRIIASRVFERDARVDKERERDREREFKDKRFRRDFGDKRVFSERRRNDSYAEEEPEWFSGGPTSQSETIELIGFDDKILEDDKRRTKRSRKKPESVKEVECNGGLSEEPEVVQESGADQEVPHAEVLSEQTPGEFDFNEFFNLEKTMPGLASMIEDVLAEGPVMASRFSRWFSSNRSPSGSRSSSLRSTPHEELERLAANSGVVLSLEEVEVGLKGLKVQPEPAPSLRQKQPSGGGGTPFMVEHLEKALTEGTGAASRPRDPDMSAFNKLVSSMKASGTLPTHPKASGSNLQQQSVDPALVPLSEAQVPASQQKNIFQELLVAPHGPVPAPVPGLVHHRASPPLFPQRQDFFPGMPPATGFPAGPQTLLDQIPDLHRARNTPQMRALPMGLDQANLEALFQQELAVLNRPQYQQGYNKQAQDKAFRNRQTRMNRSPGPHMPGRTSPGNTVTSVLSPSFTPTSVIKKMYESKEKSRDDPGSRPGSKEETVNSHNSQEDGPPSPSSFLEDVDTSGPQTGGVKACSTPVPTQNRHSKDPDRPRPPSTTGHHTPTMLSPGPSSPFPRPQMYPVPLLPHVPLVRPPPQLHPSVMQRMLAQGIQPQQLGPTLLPTGMFPQAVDLSQLQGLPPALLGQPLYPLGPAGHPLMAPRAAGTHMQLAVMQQQLQQQQRPTKSPPIPSPASLLSHRMRSTALNHICFRVAGARLLNEGGMERTEQPWNSSYTYQVSKHSAEMLHNLNSQRKDGGRFCDVILRVGEESFPAHKAVLAACSEYFESVFSCQAEDDGQGKELEMHTISPKVFRDILDFAYTSKIVVRLECFPELMTAAKFLLMRSVIEICQEVIKQSNVQILVPPSRGGEHSLFRAAEQLSCPLPVDMSNGSVSNGAVFTDNNDSDSADPTQPSNSSQPAASGALAADRLAVSPLEFPSSHLNSDGSKRGRGRPKKEPTTEPISYNNSTAQNENEGIFSCGVCGKMFPDDVQLRNHETQHGTFTGGVSTGAELVAVDGPTMISHPQARFQENGLPADNRKRERTRRHVACDLCGKVFRDVYHLNRHKLSHSGEKPYACPVCGLRFKRKDRMSYHVRSHDGSVGKPYVCQSCGKGFSRPDHLNGHIKQVHTTERPHKCQICNASFATRDRLRSHLACHEDKIPCQVCGKFLRAAYMTDHLKKHSEGPHNYCGICNKGFSTASYLKVHVKTHHSSSMLPSSAAHQFPEPRSNRPQTHNGAPYHSGRQCAVEDLCTSRRLVVTFPETEGSFRGLTGPVLPQPVPPALGLQPELLLGKPGPTPYFWECRSSGAPGFPLHGPLTDGQENAGKCPHQDSDGSDAVFGDLSNGTDLKAEQKVEGEEMEVTSFIFNGQPEDAVTSPGGSKNIQKTDQEKKFACGDCGQTFRTKSYLNKHHHRVHKKRAAAGSGLGDLSSPFSPQQNMSLLESFGFQIVQSAFASSLVDSEMGSSGMGLGEK</sequence>
<dbReference type="PROSITE" id="PS00028">
    <property type="entry name" value="ZINC_FINGER_C2H2_1"/>
    <property type="match status" value="7"/>
</dbReference>
<dbReference type="Pfam" id="PF16637">
    <property type="entry name" value="zf-C2H2_assoc3"/>
    <property type="match status" value="1"/>
</dbReference>
<dbReference type="FunFam" id="3.30.160.60:FF:000404">
    <property type="entry name" value="POZ-, AT hook-, and zinc finger-containing protein 1"/>
    <property type="match status" value="1"/>
</dbReference>
<feature type="compositionally biased region" description="Low complexity" evidence="10">
    <location>
        <begin position="326"/>
        <end position="342"/>
    </location>
</feature>
<dbReference type="Proteomes" id="UP000579812">
    <property type="component" value="Unassembled WGS sequence"/>
</dbReference>
<feature type="domain" description="C2H2-type" evidence="12">
    <location>
        <begin position="1187"/>
        <end position="1214"/>
    </location>
</feature>
<protein>
    <submittedName>
        <fullName evidence="13">Uncharacterized protein</fullName>
    </submittedName>
</protein>
<proteinExistence type="predicted"/>
<dbReference type="GO" id="GO:0008270">
    <property type="term" value="F:zinc ion binding"/>
    <property type="evidence" value="ECO:0007669"/>
    <property type="project" value="UniProtKB-KW"/>
</dbReference>
<feature type="compositionally biased region" description="Polar residues" evidence="10">
    <location>
        <begin position="1047"/>
        <end position="1058"/>
    </location>
</feature>
<evidence type="ECO:0000259" key="12">
    <source>
        <dbReference type="PROSITE" id="PS50157"/>
    </source>
</evidence>
<feature type="compositionally biased region" description="Polar residues" evidence="10">
    <location>
        <begin position="1100"/>
        <end position="1110"/>
    </location>
</feature>
<dbReference type="Pfam" id="PF00651">
    <property type="entry name" value="BTB"/>
    <property type="match status" value="1"/>
</dbReference>
<comment type="subcellular location">
    <subcellularLocation>
        <location evidence="2">Cytoplasm</location>
    </subcellularLocation>
    <subcellularLocation>
        <location evidence="1">Nucleus</location>
    </subcellularLocation>
</comment>
<dbReference type="InterPro" id="IPR013087">
    <property type="entry name" value="Znf_C2H2_type"/>
</dbReference>
<feature type="region of interest" description="Disordered" evidence="10">
    <location>
        <begin position="584"/>
        <end position="718"/>
    </location>
</feature>
<evidence type="ECO:0000256" key="8">
    <source>
        <dbReference type="ARBA" id="ARBA00023242"/>
    </source>
</evidence>
<dbReference type="GO" id="GO:0005634">
    <property type="term" value="C:nucleus"/>
    <property type="evidence" value="ECO:0007669"/>
    <property type="project" value="UniProtKB-SubCell"/>
</dbReference>
<dbReference type="PROSITE" id="PS50097">
    <property type="entry name" value="BTB"/>
    <property type="match status" value="1"/>
</dbReference>
<organism evidence="13 14">
    <name type="scientific">Onychostoma macrolepis</name>
    <dbReference type="NCBI Taxonomy" id="369639"/>
    <lineage>
        <taxon>Eukaryota</taxon>
        <taxon>Metazoa</taxon>
        <taxon>Chordata</taxon>
        <taxon>Craniata</taxon>
        <taxon>Vertebrata</taxon>
        <taxon>Euteleostomi</taxon>
        <taxon>Actinopterygii</taxon>
        <taxon>Neopterygii</taxon>
        <taxon>Teleostei</taxon>
        <taxon>Ostariophysi</taxon>
        <taxon>Cypriniformes</taxon>
        <taxon>Cyprinidae</taxon>
        <taxon>Acrossocheilinae</taxon>
        <taxon>Onychostoma</taxon>
    </lineage>
</organism>
<dbReference type="EMBL" id="JAAMOB010000006">
    <property type="protein sequence ID" value="KAF4112412.1"/>
    <property type="molecule type" value="Genomic_DNA"/>
</dbReference>
<keyword evidence="14" id="KW-1185">Reference proteome</keyword>
<keyword evidence="5" id="KW-0677">Repeat</keyword>
<evidence type="ECO:0000256" key="7">
    <source>
        <dbReference type="ARBA" id="ARBA00022833"/>
    </source>
</evidence>
<name>A0A7J6CZP9_9TELE</name>
<dbReference type="InterPro" id="IPR011333">
    <property type="entry name" value="SKP1/BTB/POZ_sf"/>
</dbReference>
<dbReference type="PROSITE" id="PS50157">
    <property type="entry name" value="ZINC_FINGER_C2H2_2"/>
    <property type="match status" value="7"/>
</dbReference>
<evidence type="ECO:0000313" key="14">
    <source>
        <dbReference type="Proteomes" id="UP000579812"/>
    </source>
</evidence>
<evidence type="ECO:0000256" key="3">
    <source>
        <dbReference type="ARBA" id="ARBA00022490"/>
    </source>
</evidence>
<feature type="region of interest" description="Disordered" evidence="10">
    <location>
        <begin position="1353"/>
        <end position="1380"/>
    </location>
</feature>
<dbReference type="InterPro" id="IPR018862">
    <property type="entry name" value="eIF4E-T"/>
</dbReference>
<feature type="region of interest" description="Disordered" evidence="10">
    <location>
        <begin position="116"/>
        <end position="140"/>
    </location>
</feature>
<reference evidence="13 14" key="1">
    <citation type="submission" date="2020-04" db="EMBL/GenBank/DDBJ databases">
        <title>Chromosome-level genome assembly of a cyprinid fish Onychostoma macrolepis by integration of Nanopore Sequencing, Bionano and Hi-C technology.</title>
        <authorList>
            <person name="Wang D."/>
        </authorList>
    </citation>
    <scope>NUCLEOTIDE SEQUENCE [LARGE SCALE GENOMIC DNA]</scope>
    <source>
        <strain evidence="13">SWU-2019</strain>
        <tissue evidence="13">Muscle</tissue>
    </source>
</reference>
<feature type="compositionally biased region" description="Polar residues" evidence="10">
    <location>
        <begin position="599"/>
        <end position="616"/>
    </location>
</feature>
<dbReference type="FunFam" id="3.30.160.60:FF:000945">
    <property type="entry name" value="POZ-, AT hook-, and zinc finger-containing protein 1 isoform X3"/>
    <property type="match status" value="1"/>
</dbReference>
<feature type="region of interest" description="Disordered" evidence="10">
    <location>
        <begin position="375"/>
        <end position="394"/>
    </location>
</feature>
<feature type="region of interest" description="Disordered" evidence="10">
    <location>
        <begin position="1075"/>
        <end position="1110"/>
    </location>
</feature>
<feature type="compositionally biased region" description="Basic and acidic residues" evidence="10">
    <location>
        <begin position="620"/>
        <end position="643"/>
    </location>
</feature>
<dbReference type="CDD" id="cd18207">
    <property type="entry name" value="BTB_POZ_ZBTB19_PATZ1"/>
    <property type="match status" value="1"/>
</dbReference>
<keyword evidence="8" id="KW-0539">Nucleus</keyword>
<feature type="domain" description="C2H2-type" evidence="12">
    <location>
        <begin position="1327"/>
        <end position="1354"/>
    </location>
</feature>
<dbReference type="PANTHER" id="PTHR12269:SF1">
    <property type="entry name" value="EUKARYOTIC TRANSLATION INITIATION FACTOR 4E TRANSPORTER"/>
    <property type="match status" value="1"/>
</dbReference>
<dbReference type="InterPro" id="IPR036236">
    <property type="entry name" value="Znf_C2H2_sf"/>
</dbReference>
<dbReference type="GO" id="GO:0006355">
    <property type="term" value="P:regulation of DNA-templated transcription"/>
    <property type="evidence" value="ECO:0007669"/>
    <property type="project" value="UniProtKB-ARBA"/>
</dbReference>
<dbReference type="FunFam" id="3.30.160.60:FF:000147">
    <property type="entry name" value="POZ-, AT hook-, and zinc finger-containing protein 1"/>
    <property type="match status" value="1"/>
</dbReference>
<dbReference type="GO" id="GO:0017148">
    <property type="term" value="P:negative regulation of translation"/>
    <property type="evidence" value="ECO:0007669"/>
    <property type="project" value="TreeGrafter"/>
</dbReference>
<accession>A0A7J6CZP9</accession>
<evidence type="ECO:0000259" key="11">
    <source>
        <dbReference type="PROSITE" id="PS50097"/>
    </source>
</evidence>
<evidence type="ECO:0000256" key="6">
    <source>
        <dbReference type="ARBA" id="ARBA00022771"/>
    </source>
</evidence>
<dbReference type="Gene3D" id="3.30.160.60">
    <property type="entry name" value="Classic Zinc Finger"/>
    <property type="match status" value="6"/>
</dbReference>
<dbReference type="GO" id="GO:0003729">
    <property type="term" value="F:mRNA binding"/>
    <property type="evidence" value="ECO:0007669"/>
    <property type="project" value="TreeGrafter"/>
</dbReference>
<feature type="region of interest" description="Disordered" evidence="10">
    <location>
        <begin position="1032"/>
        <end position="1063"/>
    </location>
</feature>
<dbReference type="FunFam" id="3.30.160.60:FF:000780">
    <property type="entry name" value="myc-associated zinc finger protein isoform X1"/>
    <property type="match status" value="1"/>
</dbReference>
<feature type="domain" description="C2H2-type" evidence="12">
    <location>
        <begin position="1117"/>
        <end position="1139"/>
    </location>
</feature>
<feature type="domain" description="C2H2-type" evidence="12">
    <location>
        <begin position="1215"/>
        <end position="1242"/>
    </location>
</feature>
<evidence type="ECO:0000256" key="1">
    <source>
        <dbReference type="ARBA" id="ARBA00004123"/>
    </source>
</evidence>
<dbReference type="InterPro" id="IPR000210">
    <property type="entry name" value="BTB/POZ_dom"/>
</dbReference>
<evidence type="ECO:0000256" key="4">
    <source>
        <dbReference type="ARBA" id="ARBA00022723"/>
    </source>
</evidence>
<dbReference type="SUPFAM" id="SSF54695">
    <property type="entry name" value="POZ domain"/>
    <property type="match status" value="1"/>
</dbReference>
<gene>
    <name evidence="13" type="ORF">G5714_007207</name>
</gene>
<feature type="region of interest" description="Disordered" evidence="10">
    <location>
        <begin position="236"/>
        <end position="283"/>
    </location>
</feature>
<feature type="region of interest" description="Disordered" evidence="10">
    <location>
        <begin position="326"/>
        <end position="347"/>
    </location>
</feature>
<keyword evidence="6 9" id="KW-0863">Zinc-finger</keyword>
<evidence type="ECO:0000313" key="13">
    <source>
        <dbReference type="EMBL" id="KAF4112412.1"/>
    </source>
</evidence>
<dbReference type="Pfam" id="PF13912">
    <property type="entry name" value="zf-C2H2_6"/>
    <property type="match status" value="1"/>
</dbReference>
<feature type="domain" description="C2H2-type" evidence="12">
    <location>
        <begin position="1274"/>
        <end position="1301"/>
    </location>
</feature>
<evidence type="ECO:0000256" key="5">
    <source>
        <dbReference type="ARBA" id="ARBA00022737"/>
    </source>
</evidence>
<feature type="domain" description="C2H2-type" evidence="12">
    <location>
        <begin position="1245"/>
        <end position="1273"/>
    </location>
</feature>
<evidence type="ECO:0000256" key="9">
    <source>
        <dbReference type="PROSITE-ProRule" id="PRU00042"/>
    </source>
</evidence>
<dbReference type="Gene3D" id="3.30.710.10">
    <property type="entry name" value="Potassium Channel Kv1.1, Chain A"/>
    <property type="match status" value="1"/>
</dbReference>
<dbReference type="SMART" id="SM00225">
    <property type="entry name" value="BTB"/>
    <property type="match status" value="1"/>
</dbReference>
<dbReference type="GO" id="GO:0036464">
    <property type="term" value="C:cytoplasmic ribonucleoprotein granule"/>
    <property type="evidence" value="ECO:0007669"/>
    <property type="project" value="UniProtKB-ARBA"/>
</dbReference>
<evidence type="ECO:0000256" key="10">
    <source>
        <dbReference type="SAM" id="MobiDB-lite"/>
    </source>
</evidence>
<feature type="domain" description="C2H2-type" evidence="12">
    <location>
        <begin position="1532"/>
        <end position="1560"/>
    </location>
</feature>
<feature type="region of interest" description="Disordered" evidence="10">
    <location>
        <begin position="196"/>
        <end position="220"/>
    </location>
</feature>
<dbReference type="Pfam" id="PF10477">
    <property type="entry name" value="EIF4E-T"/>
    <property type="match status" value="1"/>
</dbReference>
<feature type="compositionally biased region" description="Polar residues" evidence="10">
    <location>
        <begin position="697"/>
        <end position="706"/>
    </location>
</feature>
<dbReference type="SUPFAM" id="SSF57667">
    <property type="entry name" value="beta-beta-alpha zinc fingers"/>
    <property type="match status" value="3"/>
</dbReference>
<feature type="domain" description="BTB" evidence="11">
    <location>
        <begin position="899"/>
        <end position="967"/>
    </location>
</feature>
<dbReference type="PANTHER" id="PTHR12269">
    <property type="entry name" value="EUKARYOTIC TRANSLATION INITIATION FACTOR 4E TRANSPORTER"/>
    <property type="match status" value="1"/>
</dbReference>
<keyword evidence="7" id="KW-0862">Zinc</keyword>
<keyword evidence="3" id="KW-0963">Cytoplasm</keyword>
<dbReference type="Pfam" id="PF00096">
    <property type="entry name" value="zf-C2H2"/>
    <property type="match status" value="5"/>
</dbReference>
<feature type="compositionally biased region" description="Polar residues" evidence="10">
    <location>
        <begin position="1032"/>
        <end position="1041"/>
    </location>
</feature>
<dbReference type="SMART" id="SM00355">
    <property type="entry name" value="ZnF_C2H2"/>
    <property type="match status" value="8"/>
</dbReference>
<keyword evidence="4" id="KW-0479">Metal-binding</keyword>